<evidence type="ECO:0000256" key="1">
    <source>
        <dbReference type="SAM" id="Phobius"/>
    </source>
</evidence>
<comment type="caution">
    <text evidence="2">The sequence shown here is derived from an EMBL/GenBank/DDBJ whole genome shotgun (WGS) entry which is preliminary data.</text>
</comment>
<keyword evidence="1" id="KW-1133">Transmembrane helix</keyword>
<protein>
    <submittedName>
        <fullName evidence="2">Uncharacterized protein</fullName>
    </submittedName>
</protein>
<dbReference type="EMBL" id="JABBFZ010000001">
    <property type="protein sequence ID" value="NML29787.1"/>
    <property type="molecule type" value="Genomic_DNA"/>
</dbReference>
<dbReference type="Proteomes" id="UP000583127">
    <property type="component" value="Unassembled WGS sequence"/>
</dbReference>
<dbReference type="AlphaFoldDB" id="A0A7X9X2D7"/>
<accession>A0A7X9X2D7</accession>
<reference evidence="2 3" key="1">
    <citation type="submission" date="2020-04" db="EMBL/GenBank/DDBJ databases">
        <title>Paraburkholderia sp. G-4-1-8 isolated from soil.</title>
        <authorList>
            <person name="Dahal R.H."/>
        </authorList>
    </citation>
    <scope>NUCLEOTIDE SEQUENCE [LARGE SCALE GENOMIC DNA]</scope>
    <source>
        <strain evidence="2 3">G-4-1-8</strain>
    </source>
</reference>
<evidence type="ECO:0000313" key="2">
    <source>
        <dbReference type="EMBL" id="NML29787.1"/>
    </source>
</evidence>
<dbReference type="RefSeq" id="WP_169496059.1">
    <property type="nucleotide sequence ID" value="NZ_JABBFZ010000001.1"/>
</dbReference>
<evidence type="ECO:0000313" key="3">
    <source>
        <dbReference type="Proteomes" id="UP000583127"/>
    </source>
</evidence>
<keyword evidence="1" id="KW-0472">Membrane</keyword>
<organism evidence="2 3">
    <name type="scientific">Paraburkholderia antibiotica</name>
    <dbReference type="NCBI Taxonomy" id="2728839"/>
    <lineage>
        <taxon>Bacteria</taxon>
        <taxon>Pseudomonadati</taxon>
        <taxon>Pseudomonadota</taxon>
        <taxon>Betaproteobacteria</taxon>
        <taxon>Burkholderiales</taxon>
        <taxon>Burkholderiaceae</taxon>
        <taxon>Paraburkholderia</taxon>
    </lineage>
</organism>
<keyword evidence="1" id="KW-0812">Transmembrane</keyword>
<gene>
    <name evidence="2" type="ORF">HHL14_02930</name>
</gene>
<name>A0A7X9X2D7_9BURK</name>
<proteinExistence type="predicted"/>
<keyword evidence="3" id="KW-1185">Reference proteome</keyword>
<feature type="transmembrane region" description="Helical" evidence="1">
    <location>
        <begin position="12"/>
        <end position="31"/>
    </location>
</feature>
<sequence>MYRFTHRFTHLTPPLIALIPALVTLPAALIHSRSGRLLRRHFRRMPRLPTLRSPAVVLNSTAAIAPRLLRRGLSLGRRRSSNSISRNRSRHNLRNIRRLPSLPADIGVLRRAARQRSIGAARKHEVVFQVGQLRGQRRGRPLARCARRVGLGALRRVAGRGAGVRLIGGRRRFLVRPSGTFGYIRHGGAL</sequence>